<evidence type="ECO:0000259" key="4">
    <source>
        <dbReference type="PROSITE" id="PS50801"/>
    </source>
</evidence>
<dbReference type="PANTHER" id="PTHR30146">
    <property type="entry name" value="LACI-RELATED TRANSCRIPTIONAL REPRESSOR"/>
    <property type="match status" value="1"/>
</dbReference>
<dbReference type="SUPFAM" id="SSF52091">
    <property type="entry name" value="SpoIIaa-like"/>
    <property type="match status" value="1"/>
</dbReference>
<dbReference type="InterPro" id="IPR002645">
    <property type="entry name" value="STAS_dom"/>
</dbReference>
<dbReference type="InterPro" id="IPR028082">
    <property type="entry name" value="Peripla_BP_I"/>
</dbReference>
<evidence type="ECO:0000313" key="5">
    <source>
        <dbReference type="EMBL" id="AUX40510.1"/>
    </source>
</evidence>
<reference evidence="5 6" key="1">
    <citation type="submission" date="2015-09" db="EMBL/GenBank/DDBJ databases">
        <title>Sorangium comparison.</title>
        <authorList>
            <person name="Zaburannyi N."/>
            <person name="Bunk B."/>
            <person name="Overmann J."/>
            <person name="Mueller R."/>
        </authorList>
    </citation>
    <scope>NUCLEOTIDE SEQUENCE [LARGE SCALE GENOMIC DNA]</scope>
    <source>
        <strain evidence="5 6">So ce26</strain>
    </source>
</reference>
<accession>A0A2L0EMJ8</accession>
<dbReference type="CDD" id="cd06267">
    <property type="entry name" value="PBP1_LacI_sugar_binding-like"/>
    <property type="match status" value="1"/>
</dbReference>
<evidence type="ECO:0000256" key="3">
    <source>
        <dbReference type="ARBA" id="ARBA00023163"/>
    </source>
</evidence>
<dbReference type="CDD" id="cd07041">
    <property type="entry name" value="STAS_RsbR_RsbS_like"/>
    <property type="match status" value="1"/>
</dbReference>
<organism evidence="5 6">
    <name type="scientific">Sorangium cellulosum</name>
    <name type="common">Polyangium cellulosum</name>
    <dbReference type="NCBI Taxonomy" id="56"/>
    <lineage>
        <taxon>Bacteria</taxon>
        <taxon>Pseudomonadati</taxon>
        <taxon>Myxococcota</taxon>
        <taxon>Polyangia</taxon>
        <taxon>Polyangiales</taxon>
        <taxon>Polyangiaceae</taxon>
        <taxon>Sorangium</taxon>
    </lineage>
</organism>
<evidence type="ECO:0000256" key="1">
    <source>
        <dbReference type="ARBA" id="ARBA00023015"/>
    </source>
</evidence>
<protein>
    <submittedName>
        <fullName evidence="5">LacI family transcriptional regulator</fullName>
    </submittedName>
</protein>
<dbReference type="Proteomes" id="UP000238348">
    <property type="component" value="Chromosome"/>
</dbReference>
<dbReference type="PROSITE" id="PS50801">
    <property type="entry name" value="STAS"/>
    <property type="match status" value="1"/>
</dbReference>
<dbReference type="SUPFAM" id="SSF53822">
    <property type="entry name" value="Periplasmic binding protein-like I"/>
    <property type="match status" value="1"/>
</dbReference>
<dbReference type="EMBL" id="CP012673">
    <property type="protein sequence ID" value="AUX40510.1"/>
    <property type="molecule type" value="Genomic_DNA"/>
</dbReference>
<dbReference type="AlphaFoldDB" id="A0A2L0EMJ8"/>
<dbReference type="OrthoDB" id="5483420at2"/>
<name>A0A2L0EMJ8_SORCE</name>
<dbReference type="Gene3D" id="3.40.50.2300">
    <property type="match status" value="2"/>
</dbReference>
<dbReference type="InterPro" id="IPR046335">
    <property type="entry name" value="LacI/GalR-like_sensor"/>
</dbReference>
<dbReference type="Gene3D" id="3.30.750.24">
    <property type="entry name" value="STAS domain"/>
    <property type="match status" value="1"/>
</dbReference>
<proteinExistence type="predicted"/>
<dbReference type="GO" id="GO:0003700">
    <property type="term" value="F:DNA-binding transcription factor activity"/>
    <property type="evidence" value="ECO:0007669"/>
    <property type="project" value="TreeGrafter"/>
</dbReference>
<dbReference type="InterPro" id="IPR036513">
    <property type="entry name" value="STAS_dom_sf"/>
</dbReference>
<dbReference type="Pfam" id="PF01740">
    <property type="entry name" value="STAS"/>
    <property type="match status" value="1"/>
</dbReference>
<feature type="domain" description="STAS" evidence="4">
    <location>
        <begin position="590"/>
        <end position="701"/>
    </location>
</feature>
<dbReference type="RefSeq" id="WP_104987111.1">
    <property type="nucleotide sequence ID" value="NZ_CP012673.1"/>
</dbReference>
<dbReference type="GO" id="GO:0000976">
    <property type="term" value="F:transcription cis-regulatory region binding"/>
    <property type="evidence" value="ECO:0007669"/>
    <property type="project" value="TreeGrafter"/>
</dbReference>
<gene>
    <name evidence="5" type="primary">lacI</name>
    <name evidence="5" type="ORF">SOCE26_019110</name>
</gene>
<keyword evidence="2" id="KW-0238">DNA-binding</keyword>
<dbReference type="Pfam" id="PF13377">
    <property type="entry name" value="Peripla_BP_3"/>
    <property type="match status" value="1"/>
</dbReference>
<keyword evidence="3" id="KW-0804">Transcription</keyword>
<dbReference type="PANTHER" id="PTHR30146:SF109">
    <property type="entry name" value="HTH-TYPE TRANSCRIPTIONAL REGULATOR GALS"/>
    <property type="match status" value="1"/>
</dbReference>
<sequence>MKTGHVAQHAPKVIGVAATYLDNLFNVVAFDGMRRAARESGYQLLLLYGLPRALARSKVALDHIAGWIVMYNVDGIEELAPDGTPAVVFCGPPVPPRYPAVRAENRGSIHRLVEHLVDLGHRRIAYIGKAGSPDFVERAASYEEALRERGLDAGLNLIDEFKECETGYAEQRFRALLERDGRFCTAVLAGNDEMAIGAINAIRAHGYRVPEDIAVVGFDDVSSAQYCEPPLTTMRQSPELLAMTAVRRLVDLIAGRPVDQLVTRVPAELMVRRSCGAGSVWAAELPVLELEDQEDDWQGELFRALNLLLAAPAPPREDEGAPPLWPEAEVLVRGLGAALTGAALPEVDALQAAFLAGMVCNDKIEVLLSVVKQVERAAARRLAGAPDAAARTEAFIDRLRLGQQRAVAVVARRGLKSLERLVHANLDMGMLLASKQGWLEDRLGWLRHTTLRVACLALWSAEPGPGGPELVIDSLSARDPGLRALLGSRWPSGAFPPPALLEAASPDEQSGYLVLIPIANGPRERGILALGGLHTESFADNLRPVSTWVSLLTTAFERYELEAALDAERDMLAAAYERERALASTVRELGCPVIPLLPRVLLVSLIGAIDAARAQQILEAVLSGVARERARWVLLDLTGVPHVDADIAASLVQTAQATRLLGARVSLVGVGPAMAQRMVTLGIELRGVSVFQSLAAAIKALTR</sequence>
<evidence type="ECO:0000313" key="6">
    <source>
        <dbReference type="Proteomes" id="UP000238348"/>
    </source>
</evidence>
<evidence type="ECO:0000256" key="2">
    <source>
        <dbReference type="ARBA" id="ARBA00023125"/>
    </source>
</evidence>
<keyword evidence="1" id="KW-0805">Transcription regulation</keyword>